<dbReference type="PANTHER" id="PTHR11439">
    <property type="entry name" value="GAG-POL-RELATED RETROTRANSPOSON"/>
    <property type="match status" value="1"/>
</dbReference>
<proteinExistence type="predicted"/>
<protein>
    <submittedName>
        <fullName evidence="3">Uncharacterized protein LOC107006401</fullName>
    </submittedName>
</protein>
<reference evidence="3" key="2">
    <citation type="submission" date="2025-08" db="UniProtKB">
        <authorList>
            <consortium name="RefSeq"/>
        </authorList>
    </citation>
    <scope>IDENTIFICATION</scope>
</reference>
<dbReference type="CDD" id="cd09272">
    <property type="entry name" value="RNase_HI_RT_Ty1"/>
    <property type="match status" value="1"/>
</dbReference>
<keyword evidence="1" id="KW-0472">Membrane</keyword>
<reference evidence="2" key="1">
    <citation type="journal article" date="2014" name="Nat. Genet.">
        <title>The genome of the stress-tolerant wild tomato species Solanum pennellii.</title>
        <authorList>
            <person name="Bolger A."/>
            <person name="Scossa F."/>
            <person name="Bolger M.E."/>
            <person name="Lanz C."/>
            <person name="Maumus F."/>
            <person name="Tohge T."/>
            <person name="Quesneville H."/>
            <person name="Alseekh S."/>
            <person name="Sorensen I."/>
            <person name="Lichtenstein G."/>
            <person name="Fich E.A."/>
            <person name="Conte M."/>
            <person name="Keller H."/>
            <person name="Schneeberger K."/>
            <person name="Schwacke R."/>
            <person name="Ofner I."/>
            <person name="Vrebalov J."/>
            <person name="Xu Y."/>
            <person name="Osorio S."/>
            <person name="Aflitos S.A."/>
            <person name="Schijlen E."/>
            <person name="Jimenez-Gomez J.M."/>
            <person name="Ryngajllo M."/>
            <person name="Kimura S."/>
            <person name="Kumar R."/>
            <person name="Koenig D."/>
            <person name="Headland L.R."/>
            <person name="Maloof J.N."/>
            <person name="Sinha N."/>
            <person name="van Ham R.C."/>
            <person name="Lankhorst R.K."/>
            <person name="Mao L."/>
            <person name="Vogel A."/>
            <person name="Arsova B."/>
            <person name="Panstruga R."/>
            <person name="Fei Z."/>
            <person name="Rose J.K."/>
            <person name="Zamir D."/>
            <person name="Carrari F."/>
            <person name="Giovannoni J.J."/>
            <person name="Weigel D."/>
            <person name="Usadel B."/>
            <person name="Fernie A.R."/>
        </authorList>
    </citation>
    <scope>NUCLEOTIDE SEQUENCE [LARGE SCALE GENOMIC DNA]</scope>
    <source>
        <strain evidence="2">cv. LA0716</strain>
    </source>
</reference>
<organism evidence="2 3">
    <name type="scientific">Solanum pennellii</name>
    <name type="common">Tomato</name>
    <name type="synonym">Lycopersicon pennellii</name>
    <dbReference type="NCBI Taxonomy" id="28526"/>
    <lineage>
        <taxon>Eukaryota</taxon>
        <taxon>Viridiplantae</taxon>
        <taxon>Streptophyta</taxon>
        <taxon>Embryophyta</taxon>
        <taxon>Tracheophyta</taxon>
        <taxon>Spermatophyta</taxon>
        <taxon>Magnoliopsida</taxon>
        <taxon>eudicotyledons</taxon>
        <taxon>Gunneridae</taxon>
        <taxon>Pentapetalae</taxon>
        <taxon>asterids</taxon>
        <taxon>lamiids</taxon>
        <taxon>Solanales</taxon>
        <taxon>Solanaceae</taxon>
        <taxon>Solanoideae</taxon>
        <taxon>Solaneae</taxon>
        <taxon>Solanum</taxon>
        <taxon>Solanum subgen. Lycopersicon</taxon>
    </lineage>
</organism>
<keyword evidence="2" id="KW-1185">Reference proteome</keyword>
<dbReference type="Proteomes" id="UP000694930">
    <property type="component" value="Chromosome 12"/>
</dbReference>
<keyword evidence="1" id="KW-1133">Transmembrane helix</keyword>
<evidence type="ECO:0000256" key="1">
    <source>
        <dbReference type="SAM" id="Phobius"/>
    </source>
</evidence>
<sequence>MGSDPSYISSFTKSLDLQFSLKDLGDLSFFLGTEVPRVGFVCISLKLATFGTYSLEKMTDCKPSSSPADSTFQLSKHGETFDDPSLYRSIVGALQYAIITRPEISFSKDVKQILRYLKGSLTHGITITPSTSSIINVYCDAGRVADPDNRRSHHVFSVYYGPNLISCSSRKKKVVARSSTEAEYRAITFVASKVSWITSLVKELRLSCPRPPMIFCDNISVIYLTDILSFIKGLIILKLIIILFERRLLADNFVFNTFLPLIKLLMCLPKLSSPLDLLIYGPSSLSRTPTCAFRGG</sequence>
<dbReference type="GeneID" id="107006401"/>
<evidence type="ECO:0000313" key="2">
    <source>
        <dbReference type="Proteomes" id="UP000694930"/>
    </source>
</evidence>
<dbReference type="PANTHER" id="PTHR11439:SF455">
    <property type="entry name" value="RLK (RECEPTOR-LIKE PROTEIN KINASE) 8, PUTATIVE-RELATED"/>
    <property type="match status" value="1"/>
</dbReference>
<accession>A0ABM1FQZ4</accession>
<name>A0ABM1FQZ4_SOLPN</name>
<dbReference type="RefSeq" id="XP_015060449.1">
    <property type="nucleotide sequence ID" value="XM_015204963.1"/>
</dbReference>
<evidence type="ECO:0000313" key="3">
    <source>
        <dbReference type="RefSeq" id="XP_015060449.1"/>
    </source>
</evidence>
<gene>
    <name evidence="3" type="primary">LOC107006401</name>
</gene>
<feature type="transmembrane region" description="Helical" evidence="1">
    <location>
        <begin position="221"/>
        <end position="241"/>
    </location>
</feature>
<keyword evidence="1" id="KW-0812">Transmembrane</keyword>